<dbReference type="EMBL" id="BAAAOB010000001">
    <property type="protein sequence ID" value="GAA1776268.1"/>
    <property type="molecule type" value="Genomic_DNA"/>
</dbReference>
<accession>A0ABN2L5V0</accession>
<protein>
    <submittedName>
        <fullName evidence="2">Uncharacterized protein</fullName>
    </submittedName>
</protein>
<organism evidence="2 3">
    <name type="scientific">Leucobacter iarius</name>
    <dbReference type="NCBI Taxonomy" id="333963"/>
    <lineage>
        <taxon>Bacteria</taxon>
        <taxon>Bacillati</taxon>
        <taxon>Actinomycetota</taxon>
        <taxon>Actinomycetes</taxon>
        <taxon>Micrococcales</taxon>
        <taxon>Microbacteriaceae</taxon>
        <taxon>Leucobacter</taxon>
    </lineage>
</organism>
<evidence type="ECO:0000313" key="2">
    <source>
        <dbReference type="EMBL" id="GAA1776268.1"/>
    </source>
</evidence>
<reference evidence="2 3" key="1">
    <citation type="journal article" date="2019" name="Int. J. Syst. Evol. Microbiol.">
        <title>The Global Catalogue of Microorganisms (GCM) 10K type strain sequencing project: providing services to taxonomists for standard genome sequencing and annotation.</title>
        <authorList>
            <consortium name="The Broad Institute Genomics Platform"/>
            <consortium name="The Broad Institute Genome Sequencing Center for Infectious Disease"/>
            <person name="Wu L."/>
            <person name="Ma J."/>
        </authorList>
    </citation>
    <scope>NUCLEOTIDE SEQUENCE [LARGE SCALE GENOMIC DNA]</scope>
    <source>
        <strain evidence="2 3">JCM 14736</strain>
    </source>
</reference>
<evidence type="ECO:0000256" key="1">
    <source>
        <dbReference type="SAM" id="Coils"/>
    </source>
</evidence>
<keyword evidence="1" id="KW-0175">Coiled coil</keyword>
<keyword evidence="3" id="KW-1185">Reference proteome</keyword>
<feature type="coiled-coil region" evidence="1">
    <location>
        <begin position="20"/>
        <end position="49"/>
    </location>
</feature>
<evidence type="ECO:0000313" key="3">
    <source>
        <dbReference type="Proteomes" id="UP001500851"/>
    </source>
</evidence>
<proteinExistence type="predicted"/>
<gene>
    <name evidence="2" type="ORF">GCM10009768_00930</name>
</gene>
<comment type="caution">
    <text evidence="2">The sequence shown here is derived from an EMBL/GenBank/DDBJ whole genome shotgun (WGS) entry which is preliminary data.</text>
</comment>
<sequence>MMDPAEAIARLSEASERLGARTEQLAIERQQREAARAKLNEQIAEARRSGEHGRDWQVLQQRIDLGQTSEFQIVQGLDFSAEARAVRAAMGKALGQAFEEQEADGPSPVAMDPGLAAAQERLVATLQRLREFGTPEQP</sequence>
<dbReference type="RefSeq" id="WP_344027877.1">
    <property type="nucleotide sequence ID" value="NZ_BAAAOB010000001.1"/>
</dbReference>
<name>A0ABN2L5V0_9MICO</name>
<dbReference type="Proteomes" id="UP001500851">
    <property type="component" value="Unassembled WGS sequence"/>
</dbReference>